<dbReference type="OrthoDB" id="288830at2759"/>
<evidence type="ECO:0000256" key="1">
    <source>
        <dbReference type="SAM" id="Coils"/>
    </source>
</evidence>
<reference evidence="3 4" key="1">
    <citation type="journal article" date="2015" name="Sci. Rep.">
        <title>Genome of the facultative scuticociliatosis pathogen Pseudocohnilembus persalinus provides insight into its virulence through horizontal gene transfer.</title>
        <authorList>
            <person name="Xiong J."/>
            <person name="Wang G."/>
            <person name="Cheng J."/>
            <person name="Tian M."/>
            <person name="Pan X."/>
            <person name="Warren A."/>
            <person name="Jiang C."/>
            <person name="Yuan D."/>
            <person name="Miao W."/>
        </authorList>
    </citation>
    <scope>NUCLEOTIDE SEQUENCE [LARGE SCALE GENOMIC DNA]</scope>
    <source>
        <strain evidence="3">36N120E</strain>
    </source>
</reference>
<keyword evidence="1" id="KW-0175">Coiled coil</keyword>
<organism evidence="3 4">
    <name type="scientific">Pseudocohnilembus persalinus</name>
    <name type="common">Ciliate</name>
    <dbReference type="NCBI Taxonomy" id="266149"/>
    <lineage>
        <taxon>Eukaryota</taxon>
        <taxon>Sar</taxon>
        <taxon>Alveolata</taxon>
        <taxon>Ciliophora</taxon>
        <taxon>Intramacronucleata</taxon>
        <taxon>Oligohymenophorea</taxon>
        <taxon>Scuticociliatia</taxon>
        <taxon>Philasterida</taxon>
        <taxon>Pseudocohnilembidae</taxon>
        <taxon>Pseudocohnilembus</taxon>
    </lineage>
</organism>
<gene>
    <name evidence="3" type="ORF">PPERSA_05112</name>
</gene>
<dbReference type="InParanoid" id="A0A0V0QVQ8"/>
<evidence type="ECO:0000313" key="3">
    <source>
        <dbReference type="EMBL" id="KRX06499.1"/>
    </source>
</evidence>
<feature type="coiled-coil region" evidence="1">
    <location>
        <begin position="1473"/>
        <end position="1507"/>
    </location>
</feature>
<name>A0A0V0QVQ8_PSEPJ</name>
<dbReference type="Proteomes" id="UP000054937">
    <property type="component" value="Unassembled WGS sequence"/>
</dbReference>
<comment type="caution">
    <text evidence="3">The sequence shown here is derived from an EMBL/GenBank/DDBJ whole genome shotgun (WGS) entry which is preliminary data.</text>
</comment>
<feature type="coiled-coil region" evidence="1">
    <location>
        <begin position="251"/>
        <end position="278"/>
    </location>
</feature>
<feature type="region of interest" description="Disordered" evidence="2">
    <location>
        <begin position="1700"/>
        <end position="1743"/>
    </location>
</feature>
<dbReference type="EMBL" id="LDAU01000096">
    <property type="protein sequence ID" value="KRX06499.1"/>
    <property type="molecule type" value="Genomic_DNA"/>
</dbReference>
<proteinExistence type="predicted"/>
<accession>A0A0V0QVQ8</accession>
<feature type="coiled-coil region" evidence="1">
    <location>
        <begin position="1254"/>
        <end position="1281"/>
    </location>
</feature>
<feature type="compositionally biased region" description="Low complexity" evidence="2">
    <location>
        <begin position="1707"/>
        <end position="1724"/>
    </location>
</feature>
<dbReference type="OMA" id="GCPMNSH"/>
<protein>
    <submittedName>
        <fullName evidence="3">Uncharacterized protein</fullName>
    </submittedName>
</protein>
<evidence type="ECO:0000256" key="2">
    <source>
        <dbReference type="SAM" id="MobiDB-lite"/>
    </source>
</evidence>
<evidence type="ECO:0000313" key="4">
    <source>
        <dbReference type="Proteomes" id="UP000054937"/>
    </source>
</evidence>
<keyword evidence="4" id="KW-1185">Reference proteome</keyword>
<sequence length="1743" mass="209453">MMDVKDYLQRKERYADSMLNQDEYRKIPKILDLDENNEQMNQLQAKLQARLQDIQAYKLFKKNQMDQGDDFDQFETLKNDKFDEDQDEQEEDLKLFNKNSNNNITDSQRFIKEENLIQFMQKKDQYNKQLNKEYKEKAKQIEAIRGVAGQEYINLFGADRGRCNYCTFDKCQIYKASYNINNIQGTDVFSCLNCGCPMNSHQILEVQQTFSNDLSTEIQNKYVETQHLNFQSIVAIFYLDTTKSKNYYRSKLLEQKEYAQYKQRYEDEEREMDLEQMVQVLNEGCFDILSYYDMTLDELQEKMIEKKIFSQKRPVQKSKFDDLHSFIVSLIQTERQISKDAKVNLKKVITDDKDLEKYLYYEYLKEKIVKKIQILRNQNPQDQKIIVLLLSSKYQDPYQQFKTFLETAEKNLPQNMKLFYHSKYKYKGIIDTQLYFSQFFKIHLSSFLLMQHLPNQLQKQYKKKLNFFHKSVSYRDQQEEETRNEEEIKQRFYEQIYDKFEDILDFNSFEKIEEDLQENTREQFIDSFSFMQKELLNNFFLFMTSQNKKIPLVIAQKIGPPLLSMISNNPPNFYRITDQFENQSIMNTYCQGLGVKEQNFDDYVRYMRDGLVSIILLSKPGAISQSKLIANGCQKGLKMQQTNFLDDLYKEHRTDTGYLFKEKVQKQFFNIYQSQQNINLFNGIKDFFSLERLVFQNGGQNDVQNMFINERHNKVFFKKPNEVKQNEFSQKKRSRLMKDINKESYNFFMYSTDDEMKTQQVCQMFMPDCSSIQQVLVIIKPAYRERQVDIQRLLERMKFKVYMKQPSSSSDRQQLEKLLHSLEVLKLPEDRFKKLLQNFGEQNGLFVGSLVKPAGKKEMKSFLKGFKIESVYDQQQKNQSKNQEFEDLNQKEHLEIEDLKEMLIPCWNDISHKIVQGFLNPSSSQFDAFKYEQMNTYDKIFCLNYMLQVTFAVDLQSKKLYDESPEEKNPYQTTEIKNPLYENKFINIKVKAKEIGKFEIRIMKFSSTNINNLDLNEVRSEFKLLSWYYSLVNVDYQQRSPLCYQSRIFPEEIQLNEKPSHVFDVQEFNGDFFMETIAKFFRRFRRAEEYNEKKKIGQNYVPRSSLVAYMWGRKLAFFVKEMENIKFENILGFGPIQFQEFGKVFQGKIKDQEGKWCKKNASQFKASEYSYYIQIIKKLMNKREEMIFPDKFEQKLKEKLNVIFDSEIYYYSRDHKMRRIQPKFITNENLRVRDNVQQIHTKQFGDFLFLDERHERQDNYIQQLEKKVQKSEKDHILLQKSNKQVKNEKLNSNNNFYNLEDNNFNTENQEFDEIDKQFNSSEESDDSEENLEFKKYKNPNYDIKRARDLEEKQKKILQRARSDKLNTFSLSYITPEIRSKYAFAANVKFFLKIYLQKLRKNDRFQEDLFTDNPEYYDLLIEAIIHGFDNNYTMDAQDIQFLEEQYQTNKMRKDQMTVPDLINAELYLIILQYIEFLMDSQSKLDLQLDDLESNKQIYLEKQKKMQQRRTDYIAGRQFDQMQYNQISDEEINYNKQIEIANQRKIEMKQYLKQLIDLVNSNDPVIALEFDYEKSRAIQNKMLEKQEILRGQYFVPSQKQDSFIAEDLDNPRYKVDILNTHTQKAVLKKYGDAVFFRSVNTDPIQKQWFNRAPLEIAHIRPPQEGQEKERKFILVNKGAKIDSKVDQAVDNEIMRFKEQMRLKNENQKNQKMANNNNYSNNSNYAKEQVKKQNYGDDNGDYDDYY</sequence>